<keyword evidence="2" id="KW-1185">Reference proteome</keyword>
<dbReference type="Proteomes" id="UP001549104">
    <property type="component" value="Unassembled WGS sequence"/>
</dbReference>
<dbReference type="RefSeq" id="WP_354314024.1">
    <property type="nucleotide sequence ID" value="NZ_JBEPME010000005.1"/>
</dbReference>
<evidence type="ECO:0000313" key="2">
    <source>
        <dbReference type="Proteomes" id="UP001549104"/>
    </source>
</evidence>
<name>A0ABV2KBE6_SPOPS</name>
<organism evidence="1 2">
    <name type="scientific">Sporosarcina psychrophila</name>
    <name type="common">Bacillus psychrophilus</name>
    <dbReference type="NCBI Taxonomy" id="1476"/>
    <lineage>
        <taxon>Bacteria</taxon>
        <taxon>Bacillati</taxon>
        <taxon>Bacillota</taxon>
        <taxon>Bacilli</taxon>
        <taxon>Bacillales</taxon>
        <taxon>Caryophanaceae</taxon>
        <taxon>Sporosarcina</taxon>
    </lineage>
</organism>
<sequence>MSEVVKIDIQRTGFPIKLGTIELWFDTSYENLLTFLKVEELAQEKLKEAQEKAQTLHFPDEINMETLDADMVTAAFDVNKTFIGAQYDIIFGDGTFDQLYKAHPDIAALEQTLEIVGVAIGNKLETMESERAAVTEIKKSGYLVKKEKKTTKKVVK</sequence>
<protein>
    <recommendedName>
        <fullName evidence="3">Phage protein</fullName>
    </recommendedName>
</protein>
<comment type="caution">
    <text evidence="1">The sequence shown here is derived from an EMBL/GenBank/DDBJ whole genome shotgun (WGS) entry which is preliminary data.</text>
</comment>
<gene>
    <name evidence="1" type="ORF">ABIC55_003503</name>
</gene>
<dbReference type="EMBL" id="JBEPME010000005">
    <property type="protein sequence ID" value="MET3658386.1"/>
    <property type="molecule type" value="Genomic_DNA"/>
</dbReference>
<proteinExistence type="predicted"/>
<reference evidence="1 2" key="1">
    <citation type="submission" date="2024-06" db="EMBL/GenBank/DDBJ databases">
        <title>Sorghum-associated microbial communities from plants grown in Nebraska, USA.</title>
        <authorList>
            <person name="Schachtman D."/>
        </authorList>
    </citation>
    <scope>NUCLEOTIDE SEQUENCE [LARGE SCALE GENOMIC DNA]</scope>
    <source>
        <strain evidence="1 2">1288</strain>
    </source>
</reference>
<evidence type="ECO:0008006" key="3">
    <source>
        <dbReference type="Google" id="ProtNLM"/>
    </source>
</evidence>
<accession>A0ABV2KBE6</accession>
<evidence type="ECO:0000313" key="1">
    <source>
        <dbReference type="EMBL" id="MET3658386.1"/>
    </source>
</evidence>